<reference evidence="1 2" key="1">
    <citation type="submission" date="2021-05" db="EMBL/GenBank/DDBJ databases">
        <title>Genome Assembly of Synthetic Allotetraploid Brassica napus Reveals Homoeologous Exchanges between Subgenomes.</title>
        <authorList>
            <person name="Davis J.T."/>
        </authorList>
    </citation>
    <scope>NUCLEOTIDE SEQUENCE [LARGE SCALE GENOMIC DNA]</scope>
    <source>
        <strain evidence="2">cv. Da-Ae</strain>
        <tissue evidence="1">Seedling</tissue>
    </source>
</reference>
<gene>
    <name evidence="1" type="ORF">HID58_060521</name>
</gene>
<evidence type="ECO:0000313" key="1">
    <source>
        <dbReference type="EMBL" id="KAH0884425.1"/>
    </source>
</evidence>
<name>A0ABQ7ZX00_BRANA</name>
<organism evidence="1 2">
    <name type="scientific">Brassica napus</name>
    <name type="common">Rape</name>
    <dbReference type="NCBI Taxonomy" id="3708"/>
    <lineage>
        <taxon>Eukaryota</taxon>
        <taxon>Viridiplantae</taxon>
        <taxon>Streptophyta</taxon>
        <taxon>Embryophyta</taxon>
        <taxon>Tracheophyta</taxon>
        <taxon>Spermatophyta</taxon>
        <taxon>Magnoliopsida</taxon>
        <taxon>eudicotyledons</taxon>
        <taxon>Gunneridae</taxon>
        <taxon>Pentapetalae</taxon>
        <taxon>rosids</taxon>
        <taxon>malvids</taxon>
        <taxon>Brassicales</taxon>
        <taxon>Brassicaceae</taxon>
        <taxon>Brassiceae</taxon>
        <taxon>Brassica</taxon>
    </lineage>
</organism>
<comment type="caution">
    <text evidence="1">The sequence shown here is derived from an EMBL/GenBank/DDBJ whole genome shotgun (WGS) entry which is preliminary data.</text>
</comment>
<protein>
    <submittedName>
        <fullName evidence="1">Uncharacterized protein</fullName>
    </submittedName>
</protein>
<proteinExistence type="predicted"/>
<sequence>MKFLRAISGGLTLSSLSSFFSHSPSSPNHHHDHNHRPLPSVSHIHVVSVHLVTTVPLLVFSTRNLSFFISLSLYFLIQYQARSLRSDESGESEMSSVGEETELNFDFHGVLLCVRASSLRDEMESSEKRREEMDLAQRRGRRWTYKCLLALMHQCPCLSRLLQAVYYGCRAEILVQRASFPDEFTRLTTIMWIYEIVLKHAYYKDQA</sequence>
<keyword evidence="2" id="KW-1185">Reference proteome</keyword>
<dbReference type="EMBL" id="JAGKQM010000014">
    <property type="protein sequence ID" value="KAH0884425.1"/>
    <property type="molecule type" value="Genomic_DNA"/>
</dbReference>
<evidence type="ECO:0000313" key="2">
    <source>
        <dbReference type="Proteomes" id="UP000824890"/>
    </source>
</evidence>
<accession>A0ABQ7ZX00</accession>
<dbReference type="Proteomes" id="UP000824890">
    <property type="component" value="Unassembled WGS sequence"/>
</dbReference>